<protein>
    <submittedName>
        <fullName evidence="2">Uncharacterized protein</fullName>
    </submittedName>
</protein>
<evidence type="ECO:0000256" key="1">
    <source>
        <dbReference type="SAM" id="MobiDB-lite"/>
    </source>
</evidence>
<comment type="caution">
    <text evidence="2">The sequence shown here is derived from an EMBL/GenBank/DDBJ whole genome shotgun (WGS) entry which is preliminary data.</text>
</comment>
<evidence type="ECO:0000313" key="2">
    <source>
        <dbReference type="EMBL" id="MCD9640153.1"/>
    </source>
</evidence>
<feature type="region of interest" description="Disordered" evidence="1">
    <location>
        <begin position="1"/>
        <end position="59"/>
    </location>
</feature>
<organism evidence="2 3">
    <name type="scientific">Datura stramonium</name>
    <name type="common">Jimsonweed</name>
    <name type="synonym">Common thornapple</name>
    <dbReference type="NCBI Taxonomy" id="4076"/>
    <lineage>
        <taxon>Eukaryota</taxon>
        <taxon>Viridiplantae</taxon>
        <taxon>Streptophyta</taxon>
        <taxon>Embryophyta</taxon>
        <taxon>Tracheophyta</taxon>
        <taxon>Spermatophyta</taxon>
        <taxon>Magnoliopsida</taxon>
        <taxon>eudicotyledons</taxon>
        <taxon>Gunneridae</taxon>
        <taxon>Pentapetalae</taxon>
        <taxon>asterids</taxon>
        <taxon>lamiids</taxon>
        <taxon>Solanales</taxon>
        <taxon>Solanaceae</taxon>
        <taxon>Solanoideae</taxon>
        <taxon>Datureae</taxon>
        <taxon>Datura</taxon>
    </lineage>
</organism>
<reference evidence="2 3" key="1">
    <citation type="journal article" date="2021" name="BMC Genomics">
        <title>Datura genome reveals duplications of psychoactive alkaloid biosynthetic genes and high mutation rate following tissue culture.</title>
        <authorList>
            <person name="Rajewski A."/>
            <person name="Carter-House D."/>
            <person name="Stajich J."/>
            <person name="Litt A."/>
        </authorList>
    </citation>
    <scope>NUCLEOTIDE SEQUENCE [LARGE SCALE GENOMIC DNA]</scope>
    <source>
        <strain evidence="2">AR-01</strain>
    </source>
</reference>
<accession>A0ABS8UZ97</accession>
<feature type="non-terminal residue" evidence="2">
    <location>
        <position position="59"/>
    </location>
</feature>
<feature type="non-terminal residue" evidence="2">
    <location>
        <position position="1"/>
    </location>
</feature>
<keyword evidence="3" id="KW-1185">Reference proteome</keyword>
<sequence>GDENHEDTQVSEFHYNDGVSTADSLQRGRTADGPRYHGRTTAIADMAKNAGTSKISSSP</sequence>
<dbReference type="Proteomes" id="UP000823775">
    <property type="component" value="Unassembled WGS sequence"/>
</dbReference>
<evidence type="ECO:0000313" key="3">
    <source>
        <dbReference type="Proteomes" id="UP000823775"/>
    </source>
</evidence>
<dbReference type="EMBL" id="JACEIK010003070">
    <property type="protein sequence ID" value="MCD9640153.1"/>
    <property type="molecule type" value="Genomic_DNA"/>
</dbReference>
<proteinExistence type="predicted"/>
<feature type="compositionally biased region" description="Polar residues" evidence="1">
    <location>
        <begin position="50"/>
        <end position="59"/>
    </location>
</feature>
<name>A0ABS8UZ97_DATST</name>
<gene>
    <name evidence="2" type="ORF">HAX54_025296</name>
</gene>